<evidence type="ECO:0000256" key="1">
    <source>
        <dbReference type="SAM" id="Coils"/>
    </source>
</evidence>
<proteinExistence type="predicted"/>
<accession>A0A914QZC0</accession>
<dbReference type="AlphaFoldDB" id="A0A914QZC0"/>
<dbReference type="WBParaSite" id="PDA_v2.g9272.t1">
    <property type="protein sequence ID" value="PDA_v2.g9272.t1"/>
    <property type="gene ID" value="PDA_v2.g9272"/>
</dbReference>
<keyword evidence="2" id="KW-1185">Reference proteome</keyword>
<organism evidence="2 3">
    <name type="scientific">Panagrolaimus davidi</name>
    <dbReference type="NCBI Taxonomy" id="227884"/>
    <lineage>
        <taxon>Eukaryota</taxon>
        <taxon>Metazoa</taxon>
        <taxon>Ecdysozoa</taxon>
        <taxon>Nematoda</taxon>
        <taxon>Chromadorea</taxon>
        <taxon>Rhabditida</taxon>
        <taxon>Tylenchina</taxon>
        <taxon>Panagrolaimomorpha</taxon>
        <taxon>Panagrolaimoidea</taxon>
        <taxon>Panagrolaimidae</taxon>
        <taxon>Panagrolaimus</taxon>
    </lineage>
</organism>
<evidence type="ECO:0000313" key="3">
    <source>
        <dbReference type="WBParaSite" id="PDA_v2.g9272.t1"/>
    </source>
</evidence>
<protein>
    <submittedName>
        <fullName evidence="3">Uncharacterized protein</fullName>
    </submittedName>
</protein>
<sequence length="212" mass="24461">MDVQGFNCSFNESSSDGLWNSNYGSYRNVASNDSFGTYISSSTNLWNNSNNTVSTSLTTSIPSLSNPLNLATLVEKAHDEVQHDIQNGNKPDFYKCKCKVCKWLKNPSEKSSSRGRPESEKEYENQNIWRNNWIYRKKKSMENEIKNAKNNEIFKTNESLNNQYFNLCLEYLNLWENLCPHNQKTVENIKQNSDYSNHGICICSENCQSGRF</sequence>
<name>A0A914QZC0_9BILA</name>
<reference evidence="3" key="1">
    <citation type="submission" date="2022-11" db="UniProtKB">
        <authorList>
            <consortium name="WormBaseParasite"/>
        </authorList>
    </citation>
    <scope>IDENTIFICATION</scope>
</reference>
<feature type="coiled-coil region" evidence="1">
    <location>
        <begin position="131"/>
        <end position="158"/>
    </location>
</feature>
<dbReference type="Proteomes" id="UP000887578">
    <property type="component" value="Unplaced"/>
</dbReference>
<keyword evidence="1" id="KW-0175">Coiled coil</keyword>
<evidence type="ECO:0000313" key="2">
    <source>
        <dbReference type="Proteomes" id="UP000887578"/>
    </source>
</evidence>